<accession>A0A5B7E1S5</accession>
<proteinExistence type="predicted"/>
<evidence type="ECO:0000313" key="2">
    <source>
        <dbReference type="EMBL" id="MPC27890.1"/>
    </source>
</evidence>
<name>A0A5B7E1S5_PORTR</name>
<keyword evidence="1" id="KW-1133">Transmembrane helix</keyword>
<organism evidence="2 3">
    <name type="scientific">Portunus trituberculatus</name>
    <name type="common">Swimming crab</name>
    <name type="synonym">Neptunus trituberculatus</name>
    <dbReference type="NCBI Taxonomy" id="210409"/>
    <lineage>
        <taxon>Eukaryota</taxon>
        <taxon>Metazoa</taxon>
        <taxon>Ecdysozoa</taxon>
        <taxon>Arthropoda</taxon>
        <taxon>Crustacea</taxon>
        <taxon>Multicrustacea</taxon>
        <taxon>Malacostraca</taxon>
        <taxon>Eumalacostraca</taxon>
        <taxon>Eucarida</taxon>
        <taxon>Decapoda</taxon>
        <taxon>Pleocyemata</taxon>
        <taxon>Brachyura</taxon>
        <taxon>Eubrachyura</taxon>
        <taxon>Portunoidea</taxon>
        <taxon>Portunidae</taxon>
        <taxon>Portuninae</taxon>
        <taxon>Portunus</taxon>
    </lineage>
</organism>
<evidence type="ECO:0000313" key="3">
    <source>
        <dbReference type="Proteomes" id="UP000324222"/>
    </source>
</evidence>
<reference evidence="2 3" key="1">
    <citation type="submission" date="2019-05" db="EMBL/GenBank/DDBJ databases">
        <title>Another draft genome of Portunus trituberculatus and its Hox gene families provides insights of decapod evolution.</title>
        <authorList>
            <person name="Jeong J.-H."/>
            <person name="Song I."/>
            <person name="Kim S."/>
            <person name="Choi T."/>
            <person name="Kim D."/>
            <person name="Ryu S."/>
            <person name="Kim W."/>
        </authorList>
    </citation>
    <scope>NUCLEOTIDE SEQUENCE [LARGE SCALE GENOMIC DNA]</scope>
    <source>
        <tissue evidence="2">Muscle</tissue>
    </source>
</reference>
<dbReference type="AlphaFoldDB" id="A0A5B7E1S5"/>
<protein>
    <submittedName>
        <fullName evidence="2">Uncharacterized protein</fullName>
    </submittedName>
</protein>
<evidence type="ECO:0000256" key="1">
    <source>
        <dbReference type="SAM" id="Phobius"/>
    </source>
</evidence>
<comment type="caution">
    <text evidence="2">The sequence shown here is derived from an EMBL/GenBank/DDBJ whole genome shotgun (WGS) entry which is preliminary data.</text>
</comment>
<keyword evidence="1" id="KW-0472">Membrane</keyword>
<dbReference type="EMBL" id="VSRR010001820">
    <property type="protein sequence ID" value="MPC27890.1"/>
    <property type="molecule type" value="Genomic_DNA"/>
</dbReference>
<dbReference type="Proteomes" id="UP000324222">
    <property type="component" value="Unassembled WGS sequence"/>
</dbReference>
<keyword evidence="1" id="KW-0812">Transmembrane</keyword>
<gene>
    <name evidence="2" type="ORF">E2C01_021079</name>
</gene>
<sequence>MDRILKRLEHSSHYFQRYSLPGGGRPRPRLRENPGIQWTSQGEVQTAVDLLAIARLFRRVLYRTGSERFIGVVVVVVVLGVVQTDVLGVMDLATVQ</sequence>
<keyword evidence="3" id="KW-1185">Reference proteome</keyword>
<feature type="transmembrane region" description="Helical" evidence="1">
    <location>
        <begin position="69"/>
        <end position="90"/>
    </location>
</feature>